<dbReference type="Pfam" id="PF02423">
    <property type="entry name" value="OCD_Mu_crystall"/>
    <property type="match status" value="1"/>
</dbReference>
<dbReference type="InterPro" id="IPR036291">
    <property type="entry name" value="NAD(P)-bd_dom_sf"/>
</dbReference>
<evidence type="ECO:0000313" key="2">
    <source>
        <dbReference type="EMBL" id="GAA2092950.1"/>
    </source>
</evidence>
<name>A0ABN2WKN4_9MICO</name>
<keyword evidence="3" id="KW-1185">Reference proteome</keyword>
<dbReference type="InterPro" id="IPR023401">
    <property type="entry name" value="ODC_N"/>
</dbReference>
<feature type="region of interest" description="Disordered" evidence="1">
    <location>
        <begin position="1"/>
        <end position="29"/>
    </location>
</feature>
<dbReference type="EMBL" id="BAAAPZ010000003">
    <property type="protein sequence ID" value="GAA2092950.1"/>
    <property type="molecule type" value="Genomic_DNA"/>
</dbReference>
<dbReference type="Gene3D" id="3.40.50.720">
    <property type="entry name" value="NAD(P)-binding Rossmann-like Domain"/>
    <property type="match status" value="1"/>
</dbReference>
<dbReference type="PANTHER" id="PTHR13812">
    <property type="entry name" value="KETIMINE REDUCTASE MU-CRYSTALLIN"/>
    <property type="match status" value="1"/>
</dbReference>
<feature type="region of interest" description="Disordered" evidence="1">
    <location>
        <begin position="353"/>
        <end position="397"/>
    </location>
</feature>
<feature type="compositionally biased region" description="Low complexity" evidence="1">
    <location>
        <begin position="363"/>
        <end position="387"/>
    </location>
</feature>
<reference evidence="2 3" key="1">
    <citation type="journal article" date="2019" name="Int. J. Syst. Evol. Microbiol.">
        <title>The Global Catalogue of Microorganisms (GCM) 10K type strain sequencing project: providing services to taxonomists for standard genome sequencing and annotation.</title>
        <authorList>
            <consortium name="The Broad Institute Genomics Platform"/>
            <consortium name="The Broad Institute Genome Sequencing Center for Infectious Disease"/>
            <person name="Wu L."/>
            <person name="Ma J."/>
        </authorList>
    </citation>
    <scope>NUCLEOTIDE SEQUENCE [LARGE SCALE GENOMIC DNA]</scope>
    <source>
        <strain evidence="2 3">JCM 15900</strain>
    </source>
</reference>
<sequence>MAGSEKTDGRAQGAGARAEAQAGADARHTGAAGQEMLDIGAEEVAGALGFAEAIAAIRDAVAGFDPEEDVPRTIVELSGGEMILMPSELGDYAAVKVVTRTPGNSARGLPTIQGSVLLTDRTTHTQLARIDGAAATNLRTPALSLAGVSGFVPARFPDGVRLCVIGAGAQALPHVRAAQAVAPVRSVVFGVRTAGRAQELTRTLTEEGVPATEAVLGEDLDAALADVDLIITATSASEPLFADSAVRADALVVAMGSHSPSERELPGALLGRSHVIVETFANARREAGDVILAIEEGHLGWEQVHTLREVVTEGEAALSDDRPVVFKTSGMSWEDVAVAGAIYEAVVQSGGAAGAGAGGGADPAGRAGTGAEDAGAGSADAAGAAGEAGAGREDVEQ</sequence>
<organism evidence="2 3">
    <name type="scientific">Brevibacterium salitolerans</name>
    <dbReference type="NCBI Taxonomy" id="1403566"/>
    <lineage>
        <taxon>Bacteria</taxon>
        <taxon>Bacillati</taxon>
        <taxon>Actinomycetota</taxon>
        <taxon>Actinomycetes</taxon>
        <taxon>Micrococcales</taxon>
        <taxon>Brevibacteriaceae</taxon>
        <taxon>Brevibacterium</taxon>
    </lineage>
</organism>
<accession>A0ABN2WKN4</accession>
<dbReference type="RefSeq" id="WP_344335983.1">
    <property type="nucleotide sequence ID" value="NZ_BAAAPZ010000003.1"/>
</dbReference>
<dbReference type="Gene3D" id="3.30.1780.10">
    <property type="entry name" value="ornithine cyclodeaminase, domain 1"/>
    <property type="match status" value="1"/>
</dbReference>
<evidence type="ECO:0000313" key="3">
    <source>
        <dbReference type="Proteomes" id="UP001500984"/>
    </source>
</evidence>
<dbReference type="SUPFAM" id="SSF51735">
    <property type="entry name" value="NAD(P)-binding Rossmann-fold domains"/>
    <property type="match status" value="1"/>
</dbReference>
<protein>
    <recommendedName>
        <fullName evidence="4">Ornithine cyclodeaminase</fullName>
    </recommendedName>
</protein>
<gene>
    <name evidence="2" type="ORF">GCM10009823_11030</name>
</gene>
<dbReference type="Proteomes" id="UP001500984">
    <property type="component" value="Unassembled WGS sequence"/>
</dbReference>
<feature type="compositionally biased region" description="Low complexity" evidence="1">
    <location>
        <begin position="10"/>
        <end position="24"/>
    </location>
</feature>
<proteinExistence type="predicted"/>
<dbReference type="PANTHER" id="PTHR13812:SF19">
    <property type="entry name" value="KETIMINE REDUCTASE MU-CRYSTALLIN"/>
    <property type="match status" value="1"/>
</dbReference>
<dbReference type="InterPro" id="IPR003462">
    <property type="entry name" value="ODC_Mu_crystall"/>
</dbReference>
<feature type="compositionally biased region" description="Gly residues" evidence="1">
    <location>
        <begin position="353"/>
        <end position="362"/>
    </location>
</feature>
<comment type="caution">
    <text evidence="2">The sequence shown here is derived from an EMBL/GenBank/DDBJ whole genome shotgun (WGS) entry which is preliminary data.</text>
</comment>
<evidence type="ECO:0000256" key="1">
    <source>
        <dbReference type="SAM" id="MobiDB-lite"/>
    </source>
</evidence>
<evidence type="ECO:0008006" key="4">
    <source>
        <dbReference type="Google" id="ProtNLM"/>
    </source>
</evidence>